<organism evidence="3 4">
    <name type="scientific">Protaetiibacter larvae</name>
    <dbReference type="NCBI Taxonomy" id="2592654"/>
    <lineage>
        <taxon>Bacteria</taxon>
        <taxon>Bacillati</taxon>
        <taxon>Actinomycetota</taxon>
        <taxon>Actinomycetes</taxon>
        <taxon>Micrococcales</taxon>
        <taxon>Microbacteriaceae</taxon>
        <taxon>Protaetiibacter</taxon>
    </lineage>
</organism>
<evidence type="ECO:0000256" key="1">
    <source>
        <dbReference type="ARBA" id="ARBA00010154"/>
    </source>
</evidence>
<feature type="site" description="Participates in a stacking interaction with the thymidine ring of dTDP-4-oxo-6-deoxyglucose" evidence="2">
    <location>
        <position position="142"/>
    </location>
</feature>
<dbReference type="AlphaFoldDB" id="A0A5C1Y4G8"/>
<accession>A0A5C1Y4G8</accession>
<proteinExistence type="inferred from homology"/>
<comment type="similarity">
    <text evidence="1">Belongs to the dTDP-4-dehydrorhamnose 3,5-epimerase family.</text>
</comment>
<protein>
    <recommendedName>
        <fullName evidence="5">dTDP-4-dehydrorhamnose 3,5-epimerase</fullName>
    </recommendedName>
</protein>
<evidence type="ECO:0000313" key="3">
    <source>
        <dbReference type="EMBL" id="QEO08656.1"/>
    </source>
</evidence>
<dbReference type="GO" id="GO:0005829">
    <property type="term" value="C:cytosol"/>
    <property type="evidence" value="ECO:0007669"/>
    <property type="project" value="TreeGrafter"/>
</dbReference>
<dbReference type="PANTHER" id="PTHR21047:SF2">
    <property type="entry name" value="THYMIDINE DIPHOSPHO-4-KETO-RHAMNOSE 3,5-EPIMERASE"/>
    <property type="match status" value="1"/>
</dbReference>
<dbReference type="GO" id="GO:0008830">
    <property type="term" value="F:dTDP-4-dehydrorhamnose 3,5-epimerase activity"/>
    <property type="evidence" value="ECO:0007669"/>
    <property type="project" value="InterPro"/>
</dbReference>
<name>A0A5C1Y4G8_9MICO</name>
<evidence type="ECO:0000256" key="2">
    <source>
        <dbReference type="PIRSR" id="PIRSR600888-3"/>
    </source>
</evidence>
<dbReference type="GO" id="GO:0000271">
    <property type="term" value="P:polysaccharide biosynthetic process"/>
    <property type="evidence" value="ECO:0007669"/>
    <property type="project" value="TreeGrafter"/>
</dbReference>
<dbReference type="Pfam" id="PF00908">
    <property type="entry name" value="dTDP_sugar_isom"/>
    <property type="match status" value="1"/>
</dbReference>
<dbReference type="InterPro" id="IPR011051">
    <property type="entry name" value="RmlC_Cupin_sf"/>
</dbReference>
<sequence length="164" mass="18295">MVTSSAPLPEPVFEDLAFPGTKLVKHRVVAYNNSILVEALREGWSGLYADSIEHLYWIVTHRGVLRDWGQHEYTTDRYSVVYGDIEVALADGREDSPTHGQVIVVPLSAERGEGLLIPPGVWHTFRTTTDTAVLLNAKSPSYNPDNVDKVKKPINNSFGFTWSD</sequence>
<dbReference type="KEGG" id="lyk:FLP23_00595"/>
<dbReference type="PANTHER" id="PTHR21047">
    <property type="entry name" value="DTDP-6-DEOXY-D-GLUCOSE-3,5 EPIMERASE"/>
    <property type="match status" value="1"/>
</dbReference>
<dbReference type="Gene3D" id="2.60.120.10">
    <property type="entry name" value="Jelly Rolls"/>
    <property type="match status" value="1"/>
</dbReference>
<gene>
    <name evidence="3" type="ORF">FLP23_00595</name>
</gene>
<evidence type="ECO:0000313" key="4">
    <source>
        <dbReference type="Proteomes" id="UP000322159"/>
    </source>
</evidence>
<keyword evidence="4" id="KW-1185">Reference proteome</keyword>
<dbReference type="InterPro" id="IPR014710">
    <property type="entry name" value="RmlC-like_jellyroll"/>
</dbReference>
<dbReference type="EMBL" id="CP043504">
    <property type="protein sequence ID" value="QEO08656.1"/>
    <property type="molecule type" value="Genomic_DNA"/>
</dbReference>
<dbReference type="InterPro" id="IPR000888">
    <property type="entry name" value="RmlC-like"/>
</dbReference>
<reference evidence="3 4" key="1">
    <citation type="submission" date="2019-09" db="EMBL/GenBank/DDBJ databases">
        <title>Genome sequencing of strain KACC 19322.</title>
        <authorList>
            <person name="Heo J."/>
            <person name="Kim S.-J."/>
            <person name="Kim J.-S."/>
            <person name="Hong S.-B."/>
            <person name="Kwon S.-W."/>
        </authorList>
    </citation>
    <scope>NUCLEOTIDE SEQUENCE [LARGE SCALE GENOMIC DNA]</scope>
    <source>
        <strain evidence="3 4">KACC 19322</strain>
    </source>
</reference>
<dbReference type="SUPFAM" id="SSF51182">
    <property type="entry name" value="RmlC-like cupins"/>
    <property type="match status" value="1"/>
</dbReference>
<dbReference type="Proteomes" id="UP000322159">
    <property type="component" value="Chromosome"/>
</dbReference>
<dbReference type="OrthoDB" id="9803892at2"/>
<evidence type="ECO:0008006" key="5">
    <source>
        <dbReference type="Google" id="ProtNLM"/>
    </source>
</evidence>